<evidence type="ECO:0000313" key="19">
    <source>
        <dbReference type="EMBL" id="SFL75506.1"/>
    </source>
</evidence>
<dbReference type="PROSITE" id="PS00324">
    <property type="entry name" value="ASPARTOKINASE"/>
    <property type="match status" value="1"/>
</dbReference>
<keyword evidence="6 16" id="KW-0028">Amino-acid biosynthesis</keyword>
<feature type="domain" description="Aspartate/glutamate/uridylate kinase" evidence="17">
    <location>
        <begin position="17"/>
        <end position="249"/>
    </location>
</feature>
<evidence type="ECO:0000256" key="10">
    <source>
        <dbReference type="ARBA" id="ARBA00022840"/>
    </source>
</evidence>
<dbReference type="GO" id="GO:0005829">
    <property type="term" value="C:cytosol"/>
    <property type="evidence" value="ECO:0007669"/>
    <property type="project" value="TreeGrafter"/>
</dbReference>
<dbReference type="InterPro" id="IPR001341">
    <property type="entry name" value="Asp_kinase"/>
</dbReference>
<dbReference type="SUPFAM" id="SSF55021">
    <property type="entry name" value="ACT-like"/>
    <property type="match status" value="2"/>
</dbReference>
<sequence>MRVPGTMINEKGDTLMKVMVQKFGGTSVQDENTRSAACAHVKRAVESGMKVVVVVSAMGRKGSPYATDTLSDLIRDEKTPAPRREQDLLLSCGEVISAVVFSEQLRASGLETMAFTGGQAGIRTNNTFGDAGIEEVQTSFLEEAFEHIDAAVVAGFQGTSGPDITTLGRGGSDTTAAALGAALQAEVVEIFTDVDGVMTADPGIVKEASLLTAVTYEEVSNLAVHGARVVHPRAVETARQGGIPMRIRSTISDRPGTWISSRSAASGSGKRQVTGIAHKSGLTRITVRSVEDGSLQQNVFREMADAGISVDFISIQPSAVLYTVPSERAPEAVRRLEQRGYEPECLEGCTKISAVGAGMTGIPGVAATMIDALAKYDIEIYQASDSHTTIWVLVSSSNEKQAVSALHDAFCLNRSS</sequence>
<dbReference type="Gene3D" id="3.30.2130.10">
    <property type="entry name" value="VC0802-like"/>
    <property type="match status" value="1"/>
</dbReference>
<dbReference type="Pfam" id="PF13840">
    <property type="entry name" value="ACT_7"/>
    <property type="match status" value="1"/>
</dbReference>
<comment type="function">
    <text evidence="1">Catalyzes the phosphorylation of the beta-carboxyl group of aspartic acid with ATP to yield 4-phospho-L-aspartate, which is involved in the branched biosynthetic pathway leading to the biosynthesis of amino acids threonine, isoleucine and methionine.</text>
</comment>
<dbReference type="AlphaFoldDB" id="A0A1I4KAG8"/>
<evidence type="ECO:0000259" key="17">
    <source>
        <dbReference type="Pfam" id="PF00696"/>
    </source>
</evidence>
<keyword evidence="7 15" id="KW-0808">Transferase</keyword>
<dbReference type="UniPathway" id="UPA00051">
    <property type="reaction ID" value="UER00462"/>
</dbReference>
<evidence type="ECO:0000256" key="6">
    <source>
        <dbReference type="ARBA" id="ARBA00022605"/>
    </source>
</evidence>
<dbReference type="Pfam" id="PF00696">
    <property type="entry name" value="AA_kinase"/>
    <property type="match status" value="1"/>
</dbReference>
<evidence type="ECO:0000256" key="14">
    <source>
        <dbReference type="PIRSR" id="PIRSR000726-1"/>
    </source>
</evidence>
<dbReference type="InterPro" id="IPR005260">
    <property type="entry name" value="Asp_kin_monofn"/>
</dbReference>
<organism evidence="19 20">
    <name type="scientific">Salibacterium qingdaonense</name>
    <dbReference type="NCBI Taxonomy" id="266892"/>
    <lineage>
        <taxon>Bacteria</taxon>
        <taxon>Bacillati</taxon>
        <taxon>Bacillota</taxon>
        <taxon>Bacilli</taxon>
        <taxon>Bacillales</taxon>
        <taxon>Bacillaceae</taxon>
    </lineage>
</organism>
<dbReference type="GO" id="GO:0009088">
    <property type="term" value="P:threonine biosynthetic process"/>
    <property type="evidence" value="ECO:0007669"/>
    <property type="project" value="UniProtKB-UniPathway"/>
</dbReference>
<dbReference type="GO" id="GO:0005524">
    <property type="term" value="F:ATP binding"/>
    <property type="evidence" value="ECO:0007669"/>
    <property type="project" value="UniProtKB-KW"/>
</dbReference>
<feature type="binding site" evidence="14">
    <location>
        <position position="67"/>
    </location>
    <ligand>
        <name>substrate</name>
    </ligand>
</feature>
<dbReference type="InterPro" id="IPR018042">
    <property type="entry name" value="Aspartate_kinase_CS"/>
</dbReference>
<dbReference type="PANTHER" id="PTHR21499:SF3">
    <property type="entry name" value="ASPARTOKINASE"/>
    <property type="match status" value="1"/>
</dbReference>
<dbReference type="GO" id="GO:0009090">
    <property type="term" value="P:homoserine biosynthetic process"/>
    <property type="evidence" value="ECO:0007669"/>
    <property type="project" value="TreeGrafter"/>
</dbReference>
<protein>
    <recommendedName>
        <fullName evidence="15">Aspartokinase</fullName>
        <ecNumber evidence="15">2.7.2.4</ecNumber>
    </recommendedName>
</protein>
<proteinExistence type="inferred from homology"/>
<evidence type="ECO:0000256" key="11">
    <source>
        <dbReference type="ARBA" id="ARBA00022915"/>
    </source>
</evidence>
<evidence type="ECO:0000256" key="9">
    <source>
        <dbReference type="ARBA" id="ARBA00022777"/>
    </source>
</evidence>
<dbReference type="GO" id="GO:0019877">
    <property type="term" value="P:diaminopimelate biosynthetic process"/>
    <property type="evidence" value="ECO:0007669"/>
    <property type="project" value="UniProtKB-KW"/>
</dbReference>
<evidence type="ECO:0000313" key="20">
    <source>
        <dbReference type="Proteomes" id="UP000199668"/>
    </source>
</evidence>
<evidence type="ECO:0000256" key="13">
    <source>
        <dbReference type="ARBA" id="ARBA00047872"/>
    </source>
</evidence>
<keyword evidence="11" id="KW-0220">Diaminopimelate biosynthesis</keyword>
<dbReference type="InterPro" id="IPR027795">
    <property type="entry name" value="CASTOR_ACT_dom"/>
</dbReference>
<dbReference type="Gene3D" id="3.40.1160.10">
    <property type="entry name" value="Acetylglutamate kinase-like"/>
    <property type="match status" value="1"/>
</dbReference>
<feature type="binding site" evidence="14">
    <location>
        <begin position="192"/>
        <end position="193"/>
    </location>
    <ligand>
        <name>ATP</name>
        <dbReference type="ChEBI" id="CHEBI:30616"/>
    </ligand>
</feature>
<feature type="domain" description="CASTOR ACT" evidence="18">
    <location>
        <begin position="347"/>
        <end position="408"/>
    </location>
</feature>
<dbReference type="NCBIfam" id="TIGR00657">
    <property type="entry name" value="asp_kinases"/>
    <property type="match status" value="1"/>
</dbReference>
<evidence type="ECO:0000256" key="15">
    <source>
        <dbReference type="RuleBase" id="RU003448"/>
    </source>
</evidence>
<keyword evidence="20" id="KW-1185">Reference proteome</keyword>
<keyword evidence="8 14" id="KW-0547">Nucleotide-binding</keyword>
<accession>A0A1I4KAG8</accession>
<comment type="pathway">
    <text evidence="3 16">Amino-acid biosynthesis; L-methionine biosynthesis via de novo pathway; L-homoserine from L-aspartate: step 1/3.</text>
</comment>
<dbReference type="STRING" id="266892.SAMN04488054_104201"/>
<evidence type="ECO:0000256" key="12">
    <source>
        <dbReference type="ARBA" id="ARBA00023154"/>
    </source>
</evidence>
<feature type="binding site" evidence="14">
    <location>
        <begin position="22"/>
        <end position="25"/>
    </location>
    <ligand>
        <name>ATP</name>
        <dbReference type="ChEBI" id="CHEBI:30616"/>
    </ligand>
</feature>
<comment type="pathway">
    <text evidence="2 16">Amino-acid biosynthesis; L-lysine biosynthesis via DAP pathway; (S)-tetrahydrodipicolinate from L-aspartate: step 1/4.</text>
</comment>
<comment type="pathway">
    <text evidence="4 16">Amino-acid biosynthesis; L-threonine biosynthesis; L-threonine from L-aspartate: step 1/5.</text>
</comment>
<evidence type="ECO:0000256" key="8">
    <source>
        <dbReference type="ARBA" id="ARBA00022741"/>
    </source>
</evidence>
<evidence type="ECO:0000256" key="4">
    <source>
        <dbReference type="ARBA" id="ARBA00005139"/>
    </source>
</evidence>
<evidence type="ECO:0000259" key="18">
    <source>
        <dbReference type="Pfam" id="PF13840"/>
    </source>
</evidence>
<comment type="catalytic activity">
    <reaction evidence="13 15">
        <text>L-aspartate + ATP = 4-phospho-L-aspartate + ADP</text>
        <dbReference type="Rhea" id="RHEA:23776"/>
        <dbReference type="ChEBI" id="CHEBI:29991"/>
        <dbReference type="ChEBI" id="CHEBI:30616"/>
        <dbReference type="ChEBI" id="CHEBI:57535"/>
        <dbReference type="ChEBI" id="CHEBI:456216"/>
        <dbReference type="EC" id="2.7.2.4"/>
    </reaction>
</comment>
<dbReference type="UniPathway" id="UPA00050">
    <property type="reaction ID" value="UER00461"/>
</dbReference>
<dbReference type="InterPro" id="IPR036393">
    <property type="entry name" value="AceGlu_kinase-like_sf"/>
</dbReference>
<dbReference type="InterPro" id="IPR001048">
    <property type="entry name" value="Asp/Glu/Uridylate_kinase"/>
</dbReference>
<keyword evidence="12" id="KW-0457">Lysine biosynthesis</keyword>
<feature type="binding site" evidence="14">
    <location>
        <position position="94"/>
    </location>
    <ligand>
        <name>substrate</name>
    </ligand>
</feature>
<evidence type="ECO:0000256" key="7">
    <source>
        <dbReference type="ARBA" id="ARBA00022679"/>
    </source>
</evidence>
<reference evidence="19 20" key="1">
    <citation type="submission" date="2016-10" db="EMBL/GenBank/DDBJ databases">
        <authorList>
            <person name="de Groot N.N."/>
        </authorList>
    </citation>
    <scope>NUCLEOTIDE SEQUENCE [LARGE SCALE GENOMIC DNA]</scope>
    <source>
        <strain evidence="19 20">CGMCC 1.6134</strain>
    </source>
</reference>
<gene>
    <name evidence="19" type="ORF">SAMN04488054_104201</name>
</gene>
<evidence type="ECO:0000256" key="2">
    <source>
        <dbReference type="ARBA" id="ARBA00004766"/>
    </source>
</evidence>
<dbReference type="SUPFAM" id="SSF53633">
    <property type="entry name" value="Carbamate kinase-like"/>
    <property type="match status" value="1"/>
</dbReference>
<dbReference type="InterPro" id="IPR045865">
    <property type="entry name" value="ACT-like_dom_sf"/>
</dbReference>
<dbReference type="NCBIfam" id="NF006068">
    <property type="entry name" value="PRK08210.1"/>
    <property type="match status" value="1"/>
</dbReference>
<evidence type="ECO:0000256" key="1">
    <source>
        <dbReference type="ARBA" id="ARBA00003121"/>
    </source>
</evidence>
<dbReference type="GO" id="GO:0004072">
    <property type="term" value="F:aspartate kinase activity"/>
    <property type="evidence" value="ECO:0007669"/>
    <property type="project" value="UniProtKB-EC"/>
</dbReference>
<dbReference type="UniPathway" id="UPA00034">
    <property type="reaction ID" value="UER00015"/>
</dbReference>
<dbReference type="PIRSF" id="PIRSF000726">
    <property type="entry name" value="Asp_kin"/>
    <property type="match status" value="1"/>
</dbReference>
<evidence type="ECO:0000256" key="5">
    <source>
        <dbReference type="ARBA" id="ARBA00010122"/>
    </source>
</evidence>
<dbReference type="GO" id="GO:0009089">
    <property type="term" value="P:lysine biosynthetic process via diaminopimelate"/>
    <property type="evidence" value="ECO:0007669"/>
    <property type="project" value="UniProtKB-UniPathway"/>
</dbReference>
<evidence type="ECO:0000256" key="16">
    <source>
        <dbReference type="RuleBase" id="RU004249"/>
    </source>
</evidence>
<dbReference type="Proteomes" id="UP000199668">
    <property type="component" value="Unassembled WGS sequence"/>
</dbReference>
<keyword evidence="10 14" id="KW-0067">ATP-binding</keyword>
<keyword evidence="9 15" id="KW-0418">Kinase</keyword>
<comment type="similarity">
    <text evidence="5 15">Belongs to the aspartokinase family.</text>
</comment>
<dbReference type="PANTHER" id="PTHR21499">
    <property type="entry name" value="ASPARTATE KINASE"/>
    <property type="match status" value="1"/>
</dbReference>
<evidence type="ECO:0000256" key="3">
    <source>
        <dbReference type="ARBA" id="ARBA00004986"/>
    </source>
</evidence>
<name>A0A1I4KAG8_9BACI</name>
<dbReference type="EMBL" id="FOTY01000004">
    <property type="protein sequence ID" value="SFL75506.1"/>
    <property type="molecule type" value="Genomic_DNA"/>
</dbReference>
<dbReference type="EC" id="2.7.2.4" evidence="15"/>